<gene>
    <name evidence="2" type="ORF">ATANTOWER_015551</name>
</gene>
<dbReference type="Proteomes" id="UP001345963">
    <property type="component" value="Unassembled WGS sequence"/>
</dbReference>
<comment type="caution">
    <text evidence="2">The sequence shown here is derived from an EMBL/GenBank/DDBJ whole genome shotgun (WGS) entry which is preliminary data.</text>
</comment>
<proteinExistence type="predicted"/>
<keyword evidence="3" id="KW-1185">Reference proteome</keyword>
<feature type="region of interest" description="Disordered" evidence="1">
    <location>
        <begin position="1"/>
        <end position="30"/>
    </location>
</feature>
<accession>A0ABU7C8E4</accession>
<evidence type="ECO:0000313" key="2">
    <source>
        <dbReference type="EMBL" id="MED6259013.1"/>
    </source>
</evidence>
<protein>
    <submittedName>
        <fullName evidence="2">Uncharacterized protein</fullName>
    </submittedName>
</protein>
<name>A0ABU7C8E4_9TELE</name>
<sequence>MDLPALPPSFDSPSKHQRDSSACNPAPAATSPRRLRQQLLFLAIIRHPRLPRLLLRLSLNHPCFVHSVHGFSPALIIHYSASPGVRLRLCHINTSSSPLCRRSTGSLAPPTDIQSRNARPGSPLKVRCITSFSLLYFLIHMPFKHAVSHSSSTFR</sequence>
<evidence type="ECO:0000313" key="3">
    <source>
        <dbReference type="Proteomes" id="UP001345963"/>
    </source>
</evidence>
<reference evidence="2 3" key="1">
    <citation type="submission" date="2021-07" db="EMBL/GenBank/DDBJ databases">
        <authorList>
            <person name="Palmer J.M."/>
        </authorList>
    </citation>
    <scope>NUCLEOTIDE SEQUENCE [LARGE SCALE GENOMIC DNA]</scope>
    <source>
        <strain evidence="2 3">AT_MEX2019</strain>
        <tissue evidence="2">Muscle</tissue>
    </source>
</reference>
<organism evidence="2 3">
    <name type="scientific">Ataeniobius toweri</name>
    <dbReference type="NCBI Taxonomy" id="208326"/>
    <lineage>
        <taxon>Eukaryota</taxon>
        <taxon>Metazoa</taxon>
        <taxon>Chordata</taxon>
        <taxon>Craniata</taxon>
        <taxon>Vertebrata</taxon>
        <taxon>Euteleostomi</taxon>
        <taxon>Actinopterygii</taxon>
        <taxon>Neopterygii</taxon>
        <taxon>Teleostei</taxon>
        <taxon>Neoteleostei</taxon>
        <taxon>Acanthomorphata</taxon>
        <taxon>Ovalentaria</taxon>
        <taxon>Atherinomorphae</taxon>
        <taxon>Cyprinodontiformes</taxon>
        <taxon>Goodeidae</taxon>
        <taxon>Ataeniobius</taxon>
    </lineage>
</organism>
<dbReference type="EMBL" id="JAHUTI010081894">
    <property type="protein sequence ID" value="MED6259013.1"/>
    <property type="molecule type" value="Genomic_DNA"/>
</dbReference>
<evidence type="ECO:0000256" key="1">
    <source>
        <dbReference type="SAM" id="MobiDB-lite"/>
    </source>
</evidence>